<dbReference type="PANTHER" id="PTHR12589:SF7">
    <property type="entry name" value="6-PYRUVOYL TETRAHYDROBIOPTERIN SYNTHASE"/>
    <property type="match status" value="1"/>
</dbReference>
<accession>A0AAV9ITA3</accession>
<evidence type="ECO:0000313" key="10">
    <source>
        <dbReference type="Proteomes" id="UP001301350"/>
    </source>
</evidence>
<evidence type="ECO:0000256" key="4">
    <source>
        <dbReference type="ARBA" id="ARBA00013100"/>
    </source>
</evidence>
<evidence type="ECO:0000313" key="9">
    <source>
        <dbReference type="EMBL" id="KAK4535321.1"/>
    </source>
</evidence>
<comment type="caution">
    <text evidence="9">The sequence shown here is derived from an EMBL/GenBank/DDBJ whole genome shotgun (WGS) entry which is preliminary data.</text>
</comment>
<dbReference type="Gene3D" id="3.30.479.10">
    <property type="entry name" value="6-pyruvoyl tetrahydropterin synthase/QueD"/>
    <property type="match status" value="1"/>
</dbReference>
<dbReference type="Proteomes" id="UP001301350">
    <property type="component" value="Unassembled WGS sequence"/>
</dbReference>
<evidence type="ECO:0000256" key="7">
    <source>
        <dbReference type="ARBA" id="ARBA00023007"/>
    </source>
</evidence>
<organism evidence="9 10">
    <name type="scientific">Cyanidium caldarium</name>
    <name type="common">Red alga</name>
    <dbReference type="NCBI Taxonomy" id="2771"/>
    <lineage>
        <taxon>Eukaryota</taxon>
        <taxon>Rhodophyta</taxon>
        <taxon>Bangiophyceae</taxon>
        <taxon>Cyanidiales</taxon>
        <taxon>Cyanidiaceae</taxon>
        <taxon>Cyanidium</taxon>
    </lineage>
</organism>
<dbReference type="AlphaFoldDB" id="A0AAV9ITA3"/>
<dbReference type="EMBL" id="JANCYW010000004">
    <property type="protein sequence ID" value="KAK4535321.1"/>
    <property type="molecule type" value="Genomic_DNA"/>
</dbReference>
<gene>
    <name evidence="9" type="ORF">CDCA_CDCA04G1346</name>
</gene>
<evidence type="ECO:0000256" key="2">
    <source>
        <dbReference type="ARBA" id="ARBA00005126"/>
    </source>
</evidence>
<keyword evidence="8" id="KW-0456">Lyase</keyword>
<keyword evidence="6" id="KW-0862">Zinc</keyword>
<proteinExistence type="inferred from homology"/>
<protein>
    <recommendedName>
        <fullName evidence="4">6-pyruvoyltetrahydropterin synthase</fullName>
        <ecNumber evidence="4">4.2.3.12</ecNumber>
    </recommendedName>
</protein>
<dbReference type="EC" id="4.2.3.12" evidence="4"/>
<evidence type="ECO:0000256" key="3">
    <source>
        <dbReference type="ARBA" id="ARBA00009164"/>
    </source>
</evidence>
<sequence>MPYRLGVSDSFMIAHSFRGEEFGPAQALHGATYTVEAEFIASELQPPCNWVMDIGQASAVLAEAIAPYHLKNLDELPELAGENTTTEFMARQVQRRLKQLLRGRRFRGRVQVTLRESYRAWAVYESEGEVE</sequence>
<evidence type="ECO:0000256" key="5">
    <source>
        <dbReference type="ARBA" id="ARBA00022723"/>
    </source>
</evidence>
<keyword evidence="7" id="KW-0783">Tetrahydrobiopterin biosynthesis</keyword>
<evidence type="ECO:0000256" key="8">
    <source>
        <dbReference type="ARBA" id="ARBA00023239"/>
    </source>
</evidence>
<keyword evidence="10" id="KW-1185">Reference proteome</keyword>
<dbReference type="Pfam" id="PF01242">
    <property type="entry name" value="PTPS"/>
    <property type="match status" value="1"/>
</dbReference>
<comment type="similarity">
    <text evidence="3">Belongs to the PTPS family.</text>
</comment>
<name>A0AAV9ITA3_CYACA</name>
<comment type="cofactor">
    <cofactor evidence="1">
        <name>Zn(2+)</name>
        <dbReference type="ChEBI" id="CHEBI:29105"/>
    </cofactor>
</comment>
<dbReference type="GO" id="GO:0046872">
    <property type="term" value="F:metal ion binding"/>
    <property type="evidence" value="ECO:0007669"/>
    <property type="project" value="UniProtKB-KW"/>
</dbReference>
<comment type="pathway">
    <text evidence="2">Cofactor biosynthesis; tetrahydrobiopterin biosynthesis; tetrahydrobiopterin from 7,8-dihydroneopterin triphosphate: step 1/3.</text>
</comment>
<dbReference type="GO" id="GO:0003874">
    <property type="term" value="F:6-pyruvoyltetrahydropterin synthase activity"/>
    <property type="evidence" value="ECO:0007669"/>
    <property type="project" value="UniProtKB-EC"/>
</dbReference>
<evidence type="ECO:0000256" key="1">
    <source>
        <dbReference type="ARBA" id="ARBA00001947"/>
    </source>
</evidence>
<dbReference type="InterPro" id="IPR038418">
    <property type="entry name" value="6-PTP_synth/QueD_sf"/>
</dbReference>
<evidence type="ECO:0000256" key="6">
    <source>
        <dbReference type="ARBA" id="ARBA00022833"/>
    </source>
</evidence>
<reference evidence="9 10" key="1">
    <citation type="submission" date="2022-07" db="EMBL/GenBank/DDBJ databases">
        <title>Genome-wide signatures of adaptation to extreme environments.</title>
        <authorList>
            <person name="Cho C.H."/>
            <person name="Yoon H.S."/>
        </authorList>
    </citation>
    <scope>NUCLEOTIDE SEQUENCE [LARGE SCALE GENOMIC DNA]</scope>
    <source>
        <strain evidence="9 10">DBV 063 E5</strain>
    </source>
</reference>
<dbReference type="InterPro" id="IPR007115">
    <property type="entry name" value="6-PTP_synth/QueD"/>
</dbReference>
<dbReference type="PANTHER" id="PTHR12589">
    <property type="entry name" value="PYRUVOYL TETRAHYDROBIOPTERIN SYNTHASE"/>
    <property type="match status" value="1"/>
</dbReference>
<dbReference type="SUPFAM" id="SSF55620">
    <property type="entry name" value="Tetrahydrobiopterin biosynthesis enzymes-like"/>
    <property type="match status" value="1"/>
</dbReference>
<keyword evidence="5" id="KW-0479">Metal-binding</keyword>
<dbReference type="GO" id="GO:0006729">
    <property type="term" value="P:tetrahydrobiopterin biosynthetic process"/>
    <property type="evidence" value="ECO:0007669"/>
    <property type="project" value="UniProtKB-KW"/>
</dbReference>